<dbReference type="RefSeq" id="WP_137641065.1">
    <property type="nucleotide sequence ID" value="NZ_BJDK01000038.1"/>
</dbReference>
<comment type="caution">
    <text evidence="2">The sequence shown here is derived from an EMBL/GenBank/DDBJ whole genome shotgun (WGS) entry which is preliminary data.</text>
</comment>
<evidence type="ECO:0000313" key="3">
    <source>
        <dbReference type="Proteomes" id="UP001596253"/>
    </source>
</evidence>
<reference evidence="3" key="1">
    <citation type="journal article" date="2019" name="Int. J. Syst. Evol. Microbiol.">
        <title>The Global Catalogue of Microorganisms (GCM) 10K type strain sequencing project: providing services to taxonomists for standard genome sequencing and annotation.</title>
        <authorList>
            <consortium name="The Broad Institute Genomics Platform"/>
            <consortium name="The Broad Institute Genome Sequencing Center for Infectious Disease"/>
            <person name="Wu L."/>
            <person name="Ma J."/>
        </authorList>
    </citation>
    <scope>NUCLEOTIDE SEQUENCE [LARGE SCALE GENOMIC DNA]</scope>
    <source>
        <strain evidence="3">CCM 8932</strain>
    </source>
</reference>
<dbReference type="SUPFAM" id="SSF46785">
    <property type="entry name" value="Winged helix' DNA-binding domain"/>
    <property type="match status" value="1"/>
</dbReference>
<dbReference type="Pfam" id="PF01638">
    <property type="entry name" value="HxlR"/>
    <property type="match status" value="1"/>
</dbReference>
<proteinExistence type="predicted"/>
<organism evidence="2 3">
    <name type="scientific">Lactiplantibacillus dongliensis</name>
    <dbReference type="NCBI Taxonomy" id="2559919"/>
    <lineage>
        <taxon>Bacteria</taxon>
        <taxon>Bacillati</taxon>
        <taxon>Bacillota</taxon>
        <taxon>Bacilli</taxon>
        <taxon>Lactobacillales</taxon>
        <taxon>Lactobacillaceae</taxon>
        <taxon>Lactiplantibacillus</taxon>
    </lineage>
</organism>
<protein>
    <submittedName>
        <fullName evidence="2">Winged helix-turn-helix transcriptional regulator</fullName>
    </submittedName>
</protein>
<gene>
    <name evidence="2" type="ORF">ACFP3T_13340</name>
</gene>
<dbReference type="Gene3D" id="1.10.10.10">
    <property type="entry name" value="Winged helix-like DNA-binding domain superfamily/Winged helix DNA-binding domain"/>
    <property type="match status" value="1"/>
</dbReference>
<dbReference type="InterPro" id="IPR036390">
    <property type="entry name" value="WH_DNA-bd_sf"/>
</dbReference>
<evidence type="ECO:0000259" key="1">
    <source>
        <dbReference type="Pfam" id="PF01638"/>
    </source>
</evidence>
<dbReference type="EMBL" id="JBHSSD010000056">
    <property type="protein sequence ID" value="MFC6165647.1"/>
    <property type="molecule type" value="Genomic_DNA"/>
</dbReference>
<dbReference type="InterPro" id="IPR036388">
    <property type="entry name" value="WH-like_DNA-bd_sf"/>
</dbReference>
<dbReference type="InterPro" id="IPR002577">
    <property type="entry name" value="HTH_HxlR"/>
</dbReference>
<sequence>MNTLTMQTRHSSQTPTANLRDLLTDHTKTAILTALTTPKYYEDLLTQLSPITRPSLTLALQTLTRTQLITSQLEQPNAVTKVRYQLTPFAQSLLTTWQEWQQRYMMAQLKS</sequence>
<accession>A0ABW1RA15</accession>
<dbReference type="Proteomes" id="UP001596253">
    <property type="component" value="Unassembled WGS sequence"/>
</dbReference>
<keyword evidence="3" id="KW-1185">Reference proteome</keyword>
<evidence type="ECO:0000313" key="2">
    <source>
        <dbReference type="EMBL" id="MFC6165647.1"/>
    </source>
</evidence>
<name>A0ABW1RA15_9LACO</name>
<feature type="domain" description="HTH hxlR-type" evidence="1">
    <location>
        <begin position="27"/>
        <end position="107"/>
    </location>
</feature>